<dbReference type="InterPro" id="IPR056143">
    <property type="entry name" value="DUF7726"/>
</dbReference>
<dbReference type="RefSeq" id="XP_008092984.1">
    <property type="nucleotide sequence ID" value="XM_008094793.1"/>
</dbReference>
<evidence type="ECO:0000313" key="4">
    <source>
        <dbReference type="Proteomes" id="UP000008782"/>
    </source>
</evidence>
<keyword evidence="4" id="KW-1185">Reference proteome</keyword>
<feature type="domain" description="DUF7726" evidence="2">
    <location>
        <begin position="80"/>
        <end position="161"/>
    </location>
</feature>
<name>E3QDM6_COLGM</name>
<proteinExistence type="predicted"/>
<dbReference type="GeneID" id="24409473"/>
<evidence type="ECO:0000313" key="3">
    <source>
        <dbReference type="EMBL" id="EFQ28964.1"/>
    </source>
</evidence>
<dbReference type="Proteomes" id="UP000008782">
    <property type="component" value="Unassembled WGS sequence"/>
</dbReference>
<dbReference type="HOGENOM" id="CLU_090081_0_0_1"/>
<protein>
    <recommendedName>
        <fullName evidence="2">DUF7726 domain-containing protein</fullName>
    </recommendedName>
</protein>
<dbReference type="PANTHER" id="PTHR42339:SF1">
    <property type="entry name" value="HISTONE H1"/>
    <property type="match status" value="1"/>
</dbReference>
<evidence type="ECO:0000256" key="1">
    <source>
        <dbReference type="SAM" id="MobiDB-lite"/>
    </source>
</evidence>
<dbReference type="PANTHER" id="PTHR42339">
    <property type="entry name" value="HISTONE H1"/>
    <property type="match status" value="1"/>
</dbReference>
<sequence length="217" mass="23914">MPPAPLSETDANRPAGKPPASRSRKRKSDATDGDAGAAATAATAEPAPKKKKTTKKVDDVGPLPDLSGIYLDGDEDMSVRIYDTCEDVRTKIRRLLRRGGVTKAAFLRTLVKAAYPPGSTHKIASNLLDNFLKKKGPVAGNTSSVFYAAYVFFEKLRIRDEKPKTQKREEMEDEWPLGFETREQLDRCSYIVGAGSEVALNEYGRAVSFRPRGRGFF</sequence>
<evidence type="ECO:0000259" key="2">
    <source>
        <dbReference type="Pfam" id="PF24852"/>
    </source>
</evidence>
<dbReference type="eggNOG" id="ENOG502S33A">
    <property type="taxonomic scope" value="Eukaryota"/>
</dbReference>
<dbReference type="OrthoDB" id="2592504at2759"/>
<organism evidence="4">
    <name type="scientific">Colletotrichum graminicola (strain M1.001 / M2 / FGSC 10212)</name>
    <name type="common">Maize anthracnose fungus</name>
    <name type="synonym">Glomerella graminicola</name>
    <dbReference type="NCBI Taxonomy" id="645133"/>
    <lineage>
        <taxon>Eukaryota</taxon>
        <taxon>Fungi</taxon>
        <taxon>Dikarya</taxon>
        <taxon>Ascomycota</taxon>
        <taxon>Pezizomycotina</taxon>
        <taxon>Sordariomycetes</taxon>
        <taxon>Hypocreomycetidae</taxon>
        <taxon>Glomerellales</taxon>
        <taxon>Glomerellaceae</taxon>
        <taxon>Colletotrichum</taxon>
        <taxon>Colletotrichum graminicola species complex</taxon>
    </lineage>
</organism>
<dbReference type="EMBL" id="GG697343">
    <property type="protein sequence ID" value="EFQ28964.1"/>
    <property type="molecule type" value="Genomic_DNA"/>
</dbReference>
<reference evidence="4" key="1">
    <citation type="journal article" date="2012" name="Nat. Genet.">
        <title>Lifestyle transitions in plant pathogenic Colletotrichum fungi deciphered by genome and transcriptome analyses.</title>
        <authorList>
            <person name="O'Connell R.J."/>
            <person name="Thon M.R."/>
            <person name="Hacquard S."/>
            <person name="Amyotte S.G."/>
            <person name="Kleemann J."/>
            <person name="Torres M.F."/>
            <person name="Damm U."/>
            <person name="Buiate E.A."/>
            <person name="Epstein L."/>
            <person name="Alkan N."/>
            <person name="Altmueller J."/>
            <person name="Alvarado-Balderrama L."/>
            <person name="Bauser C.A."/>
            <person name="Becker C."/>
            <person name="Birren B.W."/>
            <person name="Chen Z."/>
            <person name="Choi J."/>
            <person name="Crouch J.A."/>
            <person name="Duvick J.P."/>
            <person name="Farman M.A."/>
            <person name="Gan P."/>
            <person name="Heiman D."/>
            <person name="Henrissat B."/>
            <person name="Howard R.J."/>
            <person name="Kabbage M."/>
            <person name="Koch C."/>
            <person name="Kracher B."/>
            <person name="Kubo Y."/>
            <person name="Law A.D."/>
            <person name="Lebrun M.-H."/>
            <person name="Lee Y.-H."/>
            <person name="Miyara I."/>
            <person name="Moore N."/>
            <person name="Neumann U."/>
            <person name="Nordstroem K."/>
            <person name="Panaccione D.G."/>
            <person name="Panstruga R."/>
            <person name="Place M."/>
            <person name="Proctor R.H."/>
            <person name="Prusky D."/>
            <person name="Rech G."/>
            <person name="Reinhardt R."/>
            <person name="Rollins J.A."/>
            <person name="Rounsley S."/>
            <person name="Schardl C.L."/>
            <person name="Schwartz D.C."/>
            <person name="Shenoy N."/>
            <person name="Shirasu K."/>
            <person name="Sikhakolli U.R."/>
            <person name="Stueber K."/>
            <person name="Sukno S.A."/>
            <person name="Sweigard J.A."/>
            <person name="Takano Y."/>
            <person name="Takahara H."/>
            <person name="Trail F."/>
            <person name="van der Does H.C."/>
            <person name="Voll L.M."/>
            <person name="Will I."/>
            <person name="Young S."/>
            <person name="Zeng Q."/>
            <person name="Zhang J."/>
            <person name="Zhou S."/>
            <person name="Dickman M.B."/>
            <person name="Schulze-Lefert P."/>
            <person name="Ver Loren van Themaat E."/>
            <person name="Ma L.-J."/>
            <person name="Vaillancourt L.J."/>
        </authorList>
    </citation>
    <scope>NUCLEOTIDE SEQUENCE [LARGE SCALE GENOMIC DNA]</scope>
    <source>
        <strain evidence="4">M1.001 / M2 / FGSC 10212</strain>
    </source>
</reference>
<accession>E3QDM6</accession>
<dbReference type="Pfam" id="PF24852">
    <property type="entry name" value="DUF7726"/>
    <property type="match status" value="1"/>
</dbReference>
<feature type="compositionally biased region" description="Low complexity" evidence="1">
    <location>
        <begin position="33"/>
        <end position="46"/>
    </location>
</feature>
<gene>
    <name evidence="3" type="ORF">GLRG_04108</name>
</gene>
<feature type="region of interest" description="Disordered" evidence="1">
    <location>
        <begin position="1"/>
        <end position="58"/>
    </location>
</feature>
<dbReference type="VEuPathDB" id="FungiDB:GLRG_04108"/>
<dbReference type="AlphaFoldDB" id="E3QDM6"/>